<feature type="transmembrane region" description="Helical" evidence="6">
    <location>
        <begin position="272"/>
        <end position="289"/>
    </location>
</feature>
<comment type="subcellular location">
    <subcellularLocation>
        <location evidence="1">Cell membrane</location>
        <topology evidence="1">Multi-pass membrane protein</topology>
    </subcellularLocation>
</comment>
<evidence type="ECO:0000256" key="1">
    <source>
        <dbReference type="ARBA" id="ARBA00004651"/>
    </source>
</evidence>
<feature type="transmembrane region" description="Helical" evidence="6">
    <location>
        <begin position="76"/>
        <end position="95"/>
    </location>
</feature>
<evidence type="ECO:0000256" key="4">
    <source>
        <dbReference type="ARBA" id="ARBA00022989"/>
    </source>
</evidence>
<organism evidence="7 8">
    <name type="scientific">Angustibacter aerolatus</name>
    <dbReference type="NCBI Taxonomy" id="1162965"/>
    <lineage>
        <taxon>Bacteria</taxon>
        <taxon>Bacillati</taxon>
        <taxon>Actinomycetota</taxon>
        <taxon>Actinomycetes</taxon>
        <taxon>Kineosporiales</taxon>
        <taxon>Kineosporiaceae</taxon>
    </lineage>
</organism>
<dbReference type="PANTHER" id="PTHR30482:SF17">
    <property type="entry name" value="ABC TRANSPORTER ATP-BINDING PROTEIN"/>
    <property type="match status" value="1"/>
</dbReference>
<evidence type="ECO:0000313" key="7">
    <source>
        <dbReference type="EMBL" id="GMA85686.1"/>
    </source>
</evidence>
<keyword evidence="3 6" id="KW-0812">Transmembrane</keyword>
<feature type="transmembrane region" description="Helical" evidence="6">
    <location>
        <begin position="301"/>
        <end position="323"/>
    </location>
</feature>
<evidence type="ECO:0008006" key="9">
    <source>
        <dbReference type="Google" id="ProtNLM"/>
    </source>
</evidence>
<reference evidence="8" key="1">
    <citation type="journal article" date="2019" name="Int. J. Syst. Evol. Microbiol.">
        <title>The Global Catalogue of Microorganisms (GCM) 10K type strain sequencing project: providing services to taxonomists for standard genome sequencing and annotation.</title>
        <authorList>
            <consortium name="The Broad Institute Genomics Platform"/>
            <consortium name="The Broad Institute Genome Sequencing Center for Infectious Disease"/>
            <person name="Wu L."/>
            <person name="Ma J."/>
        </authorList>
    </citation>
    <scope>NUCLEOTIDE SEQUENCE [LARGE SCALE GENOMIC DNA]</scope>
    <source>
        <strain evidence="8">NBRC 108730</strain>
    </source>
</reference>
<evidence type="ECO:0000256" key="3">
    <source>
        <dbReference type="ARBA" id="ARBA00022692"/>
    </source>
</evidence>
<evidence type="ECO:0000256" key="5">
    <source>
        <dbReference type="ARBA" id="ARBA00023136"/>
    </source>
</evidence>
<sequence length="336" mass="35276">MSLLKSVRTAAAPPVRRTVQPVRSGRRALLEPLVFAVVLSLIHLLVDQSLQFVLTLGVVYALLTASLGVLLGWSGVYAFGHAAFFGAGAYAAGLLKDHDLSPLLVVLAGTVVAAAAAVAVGALGARIVGVEFALLTLVVGQVAYLLTFKLDLLQGDNGVYGIPAGTLAGRDLTDGQHLWWYTVVVVAVLLGVLRRVQALALRRGAQRRPRRPGEGCRDRVAGAGAAAQRLHPLGCGGRGRGRALRPAAGDRHADDADVHVQRADHRHAAARRAAPLLGAAVGAIVFVLLDDRLFGETTHHSLVLGLILLVVVVVLPRGLLGLAEPVTALVRRRRSS</sequence>
<dbReference type="InterPro" id="IPR043428">
    <property type="entry name" value="LivM-like"/>
</dbReference>
<proteinExistence type="predicted"/>
<feature type="transmembrane region" description="Helical" evidence="6">
    <location>
        <begin position="178"/>
        <end position="201"/>
    </location>
</feature>
<dbReference type="EMBL" id="BSUZ01000001">
    <property type="protein sequence ID" value="GMA85686.1"/>
    <property type="molecule type" value="Genomic_DNA"/>
</dbReference>
<protein>
    <recommendedName>
        <fullName evidence="9">Branched-chain amino acid ABC transporter permease</fullName>
    </recommendedName>
</protein>
<evidence type="ECO:0000256" key="2">
    <source>
        <dbReference type="ARBA" id="ARBA00022475"/>
    </source>
</evidence>
<name>A0ABQ6JFX3_9ACTN</name>
<feature type="transmembrane region" description="Helical" evidence="6">
    <location>
        <begin position="101"/>
        <end position="125"/>
    </location>
</feature>
<evidence type="ECO:0000313" key="8">
    <source>
        <dbReference type="Proteomes" id="UP001157017"/>
    </source>
</evidence>
<keyword evidence="8" id="KW-1185">Reference proteome</keyword>
<keyword evidence="4 6" id="KW-1133">Transmembrane helix</keyword>
<keyword evidence="5 6" id="KW-0472">Membrane</keyword>
<dbReference type="PANTHER" id="PTHR30482">
    <property type="entry name" value="HIGH-AFFINITY BRANCHED-CHAIN AMINO ACID TRANSPORT SYSTEM PERMEASE"/>
    <property type="match status" value="1"/>
</dbReference>
<comment type="caution">
    <text evidence="7">The sequence shown here is derived from an EMBL/GenBank/DDBJ whole genome shotgun (WGS) entry which is preliminary data.</text>
</comment>
<gene>
    <name evidence="7" type="ORF">GCM10025868_09360</name>
</gene>
<feature type="transmembrane region" description="Helical" evidence="6">
    <location>
        <begin position="132"/>
        <end position="150"/>
    </location>
</feature>
<evidence type="ECO:0000256" key="6">
    <source>
        <dbReference type="SAM" id="Phobius"/>
    </source>
</evidence>
<feature type="transmembrane region" description="Helical" evidence="6">
    <location>
        <begin position="52"/>
        <end position="71"/>
    </location>
</feature>
<feature type="transmembrane region" description="Helical" evidence="6">
    <location>
        <begin position="28"/>
        <end position="46"/>
    </location>
</feature>
<keyword evidence="2" id="KW-1003">Cell membrane</keyword>
<dbReference type="Proteomes" id="UP001157017">
    <property type="component" value="Unassembled WGS sequence"/>
</dbReference>
<dbReference type="Pfam" id="PF02653">
    <property type="entry name" value="BPD_transp_2"/>
    <property type="match status" value="1"/>
</dbReference>
<accession>A0ABQ6JFX3</accession>
<dbReference type="InterPro" id="IPR001851">
    <property type="entry name" value="ABC_transp_permease"/>
</dbReference>